<gene>
    <name evidence="2" type="ORF">ACJMK2_028307</name>
    <name evidence="3" type="ORF">ACJMK2_028317</name>
</gene>
<evidence type="ECO:0000256" key="1">
    <source>
        <dbReference type="SAM" id="MobiDB-lite"/>
    </source>
</evidence>
<comment type="caution">
    <text evidence="3">The sequence shown here is derived from an EMBL/GenBank/DDBJ whole genome shotgun (WGS) entry which is preliminary data.</text>
</comment>
<reference evidence="3 4" key="1">
    <citation type="submission" date="2024-11" db="EMBL/GenBank/DDBJ databases">
        <title>Chromosome-level genome assembly of the freshwater bivalve Anodonta woodiana.</title>
        <authorList>
            <person name="Chen X."/>
        </authorList>
    </citation>
    <scope>NUCLEOTIDE SEQUENCE [LARGE SCALE GENOMIC DNA]</scope>
    <source>
        <strain evidence="3">MN2024</strain>
        <tissue evidence="3">Gills</tissue>
    </source>
</reference>
<feature type="compositionally biased region" description="Basic and acidic residues" evidence="1">
    <location>
        <begin position="122"/>
        <end position="133"/>
    </location>
</feature>
<dbReference type="EMBL" id="JBJQND010000003">
    <property type="protein sequence ID" value="KAL3881931.1"/>
    <property type="molecule type" value="Genomic_DNA"/>
</dbReference>
<dbReference type="AlphaFoldDB" id="A0ABD3X6R1"/>
<organism evidence="3 4">
    <name type="scientific">Sinanodonta woodiana</name>
    <name type="common">Chinese pond mussel</name>
    <name type="synonym">Anodonta woodiana</name>
    <dbReference type="NCBI Taxonomy" id="1069815"/>
    <lineage>
        <taxon>Eukaryota</taxon>
        <taxon>Metazoa</taxon>
        <taxon>Spiralia</taxon>
        <taxon>Lophotrochozoa</taxon>
        <taxon>Mollusca</taxon>
        <taxon>Bivalvia</taxon>
        <taxon>Autobranchia</taxon>
        <taxon>Heteroconchia</taxon>
        <taxon>Palaeoheterodonta</taxon>
        <taxon>Unionida</taxon>
        <taxon>Unionoidea</taxon>
        <taxon>Unionidae</taxon>
        <taxon>Unioninae</taxon>
        <taxon>Sinanodonta</taxon>
    </lineage>
</organism>
<proteinExistence type="predicted"/>
<dbReference type="Proteomes" id="UP001634394">
    <property type="component" value="Unassembled WGS sequence"/>
</dbReference>
<evidence type="ECO:0000313" key="2">
    <source>
        <dbReference type="EMBL" id="KAL3881921.1"/>
    </source>
</evidence>
<protein>
    <submittedName>
        <fullName evidence="3">Uncharacterized protein</fullName>
    </submittedName>
</protein>
<feature type="region of interest" description="Disordered" evidence="1">
    <location>
        <begin position="122"/>
        <end position="143"/>
    </location>
</feature>
<evidence type="ECO:0000313" key="4">
    <source>
        <dbReference type="Proteomes" id="UP001634394"/>
    </source>
</evidence>
<name>A0ABD3X6R1_SINWO</name>
<accession>A0ABD3X6R1</accession>
<keyword evidence="4" id="KW-1185">Reference proteome</keyword>
<sequence>MQNVVNSPPKRKRSSSSTPSKRECRIKPIQTTAKSQSSIQSNRKTSRNGTKSPTFSTLSTSRFNSISSTRRSSSFSKTPESKVTEIVRSPPTPQILKELLGIDTESLFGMANDQEFLLEEKTNAHKEEKRNNEMYDANENENH</sequence>
<evidence type="ECO:0000313" key="3">
    <source>
        <dbReference type="EMBL" id="KAL3881931.1"/>
    </source>
</evidence>
<dbReference type="EMBL" id="JBJQND010000003">
    <property type="protein sequence ID" value="KAL3881921.1"/>
    <property type="molecule type" value="Genomic_DNA"/>
</dbReference>
<feature type="region of interest" description="Disordered" evidence="1">
    <location>
        <begin position="1"/>
        <end position="89"/>
    </location>
</feature>
<feature type="compositionally biased region" description="Low complexity" evidence="1">
    <location>
        <begin position="56"/>
        <end position="76"/>
    </location>
</feature>
<feature type="compositionally biased region" description="Polar residues" evidence="1">
    <location>
        <begin position="29"/>
        <end position="55"/>
    </location>
</feature>